<dbReference type="InterPro" id="IPR011990">
    <property type="entry name" value="TPR-like_helical_dom_sf"/>
</dbReference>
<keyword evidence="1" id="KW-0677">Repeat</keyword>
<evidence type="ECO:0000313" key="4">
    <source>
        <dbReference type="Proteomes" id="UP001154282"/>
    </source>
</evidence>
<dbReference type="PANTHER" id="PTHR47926">
    <property type="entry name" value="PENTATRICOPEPTIDE REPEAT-CONTAINING PROTEIN"/>
    <property type="match status" value="1"/>
</dbReference>
<organism evidence="3 4">
    <name type="scientific">Linum tenue</name>
    <dbReference type="NCBI Taxonomy" id="586396"/>
    <lineage>
        <taxon>Eukaryota</taxon>
        <taxon>Viridiplantae</taxon>
        <taxon>Streptophyta</taxon>
        <taxon>Embryophyta</taxon>
        <taxon>Tracheophyta</taxon>
        <taxon>Spermatophyta</taxon>
        <taxon>Magnoliopsida</taxon>
        <taxon>eudicotyledons</taxon>
        <taxon>Gunneridae</taxon>
        <taxon>Pentapetalae</taxon>
        <taxon>rosids</taxon>
        <taxon>fabids</taxon>
        <taxon>Malpighiales</taxon>
        <taxon>Linaceae</taxon>
        <taxon>Linum</taxon>
    </lineage>
</organism>
<dbReference type="NCBIfam" id="TIGR00756">
    <property type="entry name" value="PPR"/>
    <property type="match status" value="3"/>
</dbReference>
<name>A0AAV0MTU9_9ROSI</name>
<evidence type="ECO:0000256" key="2">
    <source>
        <dbReference type="PROSITE-ProRule" id="PRU00708"/>
    </source>
</evidence>
<protein>
    <recommendedName>
        <fullName evidence="5">Pentatricopeptide repeat-containing protein</fullName>
    </recommendedName>
</protein>
<dbReference type="Proteomes" id="UP001154282">
    <property type="component" value="Unassembled WGS sequence"/>
</dbReference>
<evidence type="ECO:0000256" key="1">
    <source>
        <dbReference type="ARBA" id="ARBA00022737"/>
    </source>
</evidence>
<keyword evidence="4" id="KW-1185">Reference proteome</keyword>
<gene>
    <name evidence="3" type="ORF">LITE_LOCUS30304</name>
</gene>
<feature type="repeat" description="PPR" evidence="2">
    <location>
        <begin position="1"/>
        <end position="27"/>
    </location>
</feature>
<accession>A0AAV0MTU9</accession>
<dbReference type="GO" id="GO:0009451">
    <property type="term" value="P:RNA modification"/>
    <property type="evidence" value="ECO:0007669"/>
    <property type="project" value="InterPro"/>
</dbReference>
<sequence>MNTLLHMYVKCGRLTDARRVFDQMPDPNVASWNTVIAGLADNGSISEALELFQEMIKSGVEPNEVTFLGLLAACRHAGLVEDGWRLFRSMISDHGLEPQVEHYYCMVELLGQAGLLEEARKLITEMPLRPNKTIWSSLLAACVTHKNSEMISGIAENPPCCLS</sequence>
<dbReference type="FunFam" id="1.25.40.10:FF:000090">
    <property type="entry name" value="Pentatricopeptide repeat-containing protein, chloroplastic"/>
    <property type="match status" value="1"/>
</dbReference>
<dbReference type="AlphaFoldDB" id="A0AAV0MTU9"/>
<reference evidence="3" key="1">
    <citation type="submission" date="2022-08" db="EMBL/GenBank/DDBJ databases">
        <authorList>
            <person name="Gutierrez-Valencia J."/>
        </authorList>
    </citation>
    <scope>NUCLEOTIDE SEQUENCE</scope>
</reference>
<feature type="repeat" description="PPR" evidence="2">
    <location>
        <begin position="63"/>
        <end position="98"/>
    </location>
</feature>
<dbReference type="GO" id="GO:0003723">
    <property type="term" value="F:RNA binding"/>
    <property type="evidence" value="ECO:0007669"/>
    <property type="project" value="InterPro"/>
</dbReference>
<dbReference type="InterPro" id="IPR046960">
    <property type="entry name" value="PPR_At4g14850-like_plant"/>
</dbReference>
<dbReference type="Pfam" id="PF13041">
    <property type="entry name" value="PPR_2"/>
    <property type="match status" value="1"/>
</dbReference>
<dbReference type="Pfam" id="PF01535">
    <property type="entry name" value="PPR"/>
    <property type="match status" value="2"/>
</dbReference>
<proteinExistence type="predicted"/>
<comment type="caution">
    <text evidence="3">The sequence shown here is derived from an EMBL/GenBank/DDBJ whole genome shotgun (WGS) entry which is preliminary data.</text>
</comment>
<evidence type="ECO:0000313" key="3">
    <source>
        <dbReference type="EMBL" id="CAI0449800.1"/>
    </source>
</evidence>
<feature type="repeat" description="PPR" evidence="2">
    <location>
        <begin position="28"/>
        <end position="62"/>
    </location>
</feature>
<dbReference type="Gene3D" id="1.25.40.10">
    <property type="entry name" value="Tetratricopeptide repeat domain"/>
    <property type="match status" value="1"/>
</dbReference>
<evidence type="ECO:0008006" key="5">
    <source>
        <dbReference type="Google" id="ProtNLM"/>
    </source>
</evidence>
<dbReference type="EMBL" id="CAMGYJ010000007">
    <property type="protein sequence ID" value="CAI0449800.1"/>
    <property type="molecule type" value="Genomic_DNA"/>
</dbReference>
<dbReference type="PROSITE" id="PS51375">
    <property type="entry name" value="PPR"/>
    <property type="match status" value="3"/>
</dbReference>
<dbReference type="InterPro" id="IPR002885">
    <property type="entry name" value="PPR_rpt"/>
</dbReference>